<dbReference type="Proteomes" id="UP000176944">
    <property type="component" value="Chromosome"/>
</dbReference>
<evidence type="ECO:0000256" key="5">
    <source>
        <dbReference type="SAM" id="Phobius"/>
    </source>
</evidence>
<keyword evidence="4 5" id="KW-0472">Membrane</keyword>
<keyword evidence="3 5" id="KW-1133">Transmembrane helix</keyword>
<keyword evidence="2 5" id="KW-0812">Transmembrane</keyword>
<protein>
    <submittedName>
        <fullName evidence="6">DUF4870 domain-containing protein</fullName>
    </submittedName>
</protein>
<evidence type="ECO:0000256" key="3">
    <source>
        <dbReference type="ARBA" id="ARBA00022989"/>
    </source>
</evidence>
<dbReference type="EMBL" id="CP017708">
    <property type="protein sequence ID" value="AOY81784.1"/>
    <property type="molecule type" value="Genomic_DNA"/>
</dbReference>
<gene>
    <name evidence="6" type="ORF">BJP36_19585</name>
</gene>
<evidence type="ECO:0000256" key="4">
    <source>
        <dbReference type="ARBA" id="ARBA00023136"/>
    </source>
</evidence>
<name>A0A1D9G2M5_MOOP1</name>
<feature type="transmembrane region" description="Helical" evidence="5">
    <location>
        <begin position="65"/>
        <end position="95"/>
    </location>
</feature>
<proteinExistence type="predicted"/>
<dbReference type="AlphaFoldDB" id="A0A1D9G2M5"/>
<evidence type="ECO:0000313" key="6">
    <source>
        <dbReference type="EMBL" id="AOY81784.1"/>
    </source>
</evidence>
<organism evidence="6 7">
    <name type="scientific">Moorena producens (strain JHB)</name>
    <dbReference type="NCBI Taxonomy" id="1454205"/>
    <lineage>
        <taxon>Bacteria</taxon>
        <taxon>Bacillati</taxon>
        <taxon>Cyanobacteriota</taxon>
        <taxon>Cyanophyceae</taxon>
        <taxon>Coleofasciculales</taxon>
        <taxon>Coleofasciculaceae</taxon>
        <taxon>Moorena</taxon>
    </lineage>
</organism>
<dbReference type="InterPro" id="IPR019109">
    <property type="entry name" value="MamF_MmsF"/>
</dbReference>
<sequence length="120" mass="13917">MVYDHKNHIEYDPDKRKLLSALCHGAIFISTSFISVLIPLAILLISDDKVVKDNAKESLNFHFNVWLYEVIFGFLTIILIGWPFLGLLFILSWVLPIMAILKIFGDPNVSYRYPFIFRVI</sequence>
<evidence type="ECO:0000313" key="7">
    <source>
        <dbReference type="Proteomes" id="UP000176944"/>
    </source>
</evidence>
<evidence type="ECO:0000256" key="1">
    <source>
        <dbReference type="ARBA" id="ARBA00004141"/>
    </source>
</evidence>
<accession>A0A1D9G2M5</accession>
<feature type="transmembrane region" description="Helical" evidence="5">
    <location>
        <begin position="21"/>
        <end position="45"/>
    </location>
</feature>
<comment type="subcellular location">
    <subcellularLocation>
        <location evidence="1">Membrane</location>
        <topology evidence="1">Multi-pass membrane protein</topology>
    </subcellularLocation>
</comment>
<evidence type="ECO:0000256" key="2">
    <source>
        <dbReference type="ARBA" id="ARBA00022692"/>
    </source>
</evidence>
<reference evidence="7" key="1">
    <citation type="submission" date="2016-10" db="EMBL/GenBank/DDBJ databases">
        <title>Comparative genomics uncovers the prolific and rare metabolic potential of the cyanobacterial genus Moorea.</title>
        <authorList>
            <person name="Leao T."/>
            <person name="Castelao G."/>
            <person name="Korobeynikov A."/>
            <person name="Monroe E.A."/>
            <person name="Podell S."/>
            <person name="Glukhov E."/>
            <person name="Allen E."/>
            <person name="Gerwick W.H."/>
            <person name="Gerwick L."/>
        </authorList>
    </citation>
    <scope>NUCLEOTIDE SEQUENCE [LARGE SCALE GENOMIC DNA]</scope>
    <source>
        <strain evidence="7">JHB</strain>
    </source>
</reference>
<dbReference type="Pfam" id="PF09685">
    <property type="entry name" value="MamF_MmsF"/>
    <property type="match status" value="1"/>
</dbReference>